<dbReference type="Pfam" id="PF00144">
    <property type="entry name" value="Beta-lactamase"/>
    <property type="match status" value="1"/>
</dbReference>
<reference evidence="5" key="1">
    <citation type="journal article" date="2021" name="IMA Fungus">
        <title>Genomic characterization of three marine fungi, including Emericellopsis atlantica sp. nov. with signatures of a generalist lifestyle and marine biomass degradation.</title>
        <authorList>
            <person name="Hagestad O.C."/>
            <person name="Hou L."/>
            <person name="Andersen J.H."/>
            <person name="Hansen E.H."/>
            <person name="Altermark B."/>
            <person name="Li C."/>
            <person name="Kuhnert E."/>
            <person name="Cox R.J."/>
            <person name="Crous P.W."/>
            <person name="Spatafora J.W."/>
            <person name="Lail K."/>
            <person name="Amirebrahimi M."/>
            <person name="Lipzen A."/>
            <person name="Pangilinan J."/>
            <person name="Andreopoulos W."/>
            <person name="Hayes R.D."/>
            <person name="Ng V."/>
            <person name="Grigoriev I.V."/>
            <person name="Jackson S.A."/>
            <person name="Sutton T.D.S."/>
            <person name="Dobson A.D.W."/>
            <person name="Rama T."/>
        </authorList>
    </citation>
    <scope>NUCLEOTIDE SEQUENCE</scope>
    <source>
        <strain evidence="5">TRa018bII</strain>
    </source>
</reference>
<dbReference type="OrthoDB" id="5946976at2759"/>
<dbReference type="Proteomes" id="UP000824998">
    <property type="component" value="Unassembled WGS sequence"/>
</dbReference>
<dbReference type="AlphaFoldDB" id="A0A9P7YPU2"/>
<evidence type="ECO:0000259" key="4">
    <source>
        <dbReference type="Pfam" id="PF00144"/>
    </source>
</evidence>
<feature type="region of interest" description="Disordered" evidence="2">
    <location>
        <begin position="482"/>
        <end position="521"/>
    </location>
</feature>
<comment type="similarity">
    <text evidence="1">Belongs to the peptidase S12 family.</text>
</comment>
<keyword evidence="3" id="KW-0732">Signal</keyword>
<dbReference type="InterPro" id="IPR012338">
    <property type="entry name" value="Beta-lactam/transpept-like"/>
</dbReference>
<feature type="signal peptide" evidence="3">
    <location>
        <begin position="1"/>
        <end position="16"/>
    </location>
</feature>
<dbReference type="InterPro" id="IPR001466">
    <property type="entry name" value="Beta-lactam-related"/>
</dbReference>
<gene>
    <name evidence="5" type="ORF">BJ875DRAFT_195213</name>
</gene>
<feature type="domain" description="Beta-lactamase-related" evidence="4">
    <location>
        <begin position="44"/>
        <end position="390"/>
    </location>
</feature>
<evidence type="ECO:0000313" key="5">
    <source>
        <dbReference type="EMBL" id="KAG9236943.1"/>
    </source>
</evidence>
<dbReference type="Gene3D" id="3.40.710.10">
    <property type="entry name" value="DD-peptidase/beta-lactamase superfamily"/>
    <property type="match status" value="1"/>
</dbReference>
<sequence>MQSLLISALLLTLTAASQHILEDDNTNPFTPGFAKLANETLDFWHVPGVSVAVVDGEDTWTSAYGFSNLHPLIPVTTDTLFYGASTTKAFTALSLALLISSGNHTIPPSPPSSSLLPTKLSWKTTVSSLLGSDFILNDGYLTEHVTLEDILSHRSGVPRHDLSYGSTARHEDDFPENKNSSNEEKRKKGIKDVLRSLRYLDVTAGLRERWQYCNIMYVVASAVIEKLSGRELGRFLAGEVWGVLGMDRTYFTTPSALHAPSPLAQGYVYIPSNHTYLPVPYMDLTLVSGAGSIISNVHDYSKWLRFLMSGDGPLSLPEIKEYLKPRMLMEDDGKKANTGPQAYALGWMTGSYGGYEYFEHSGGLEAFGTEVIFFPALNFGVTAFGNTGITSNAAEQRLVWHLIDEKLGIPPEKRFDWNQSNLKAWKQMKHAYENAPSIYYPSLPSPPFPLPLPLENYTGTYTHPAYQNLTIALCNSSSPSDPTSPRFPFATPPAYPSSSPSPSSQGPPSQHQYQEEKEKEKQTLCASRRSFTWPIILELSHISGNYFMAYADSTTAPGMVFKQALPAEFAVGVDGVVGRVGVAFEPEMGREGRVWFERVE</sequence>
<feature type="chain" id="PRO_5040182814" evidence="3">
    <location>
        <begin position="17"/>
        <end position="600"/>
    </location>
</feature>
<proteinExistence type="inferred from homology"/>
<evidence type="ECO:0000256" key="1">
    <source>
        <dbReference type="ARBA" id="ARBA00038215"/>
    </source>
</evidence>
<feature type="region of interest" description="Disordered" evidence="2">
    <location>
        <begin position="162"/>
        <end position="187"/>
    </location>
</feature>
<feature type="compositionally biased region" description="Low complexity" evidence="2">
    <location>
        <begin position="496"/>
        <end position="512"/>
    </location>
</feature>
<name>A0A9P7YPU2_9HELO</name>
<dbReference type="EMBL" id="MU251396">
    <property type="protein sequence ID" value="KAG9236943.1"/>
    <property type="molecule type" value="Genomic_DNA"/>
</dbReference>
<dbReference type="SUPFAM" id="SSF56601">
    <property type="entry name" value="beta-lactamase/transpeptidase-like"/>
    <property type="match status" value="1"/>
</dbReference>
<dbReference type="InterPro" id="IPR050491">
    <property type="entry name" value="AmpC-like"/>
</dbReference>
<evidence type="ECO:0000313" key="6">
    <source>
        <dbReference type="Proteomes" id="UP000824998"/>
    </source>
</evidence>
<accession>A0A9P7YPU2</accession>
<keyword evidence="6" id="KW-1185">Reference proteome</keyword>
<comment type="caution">
    <text evidence="5">The sequence shown here is derived from an EMBL/GenBank/DDBJ whole genome shotgun (WGS) entry which is preliminary data.</text>
</comment>
<dbReference type="PANTHER" id="PTHR46825">
    <property type="entry name" value="D-ALANYL-D-ALANINE-CARBOXYPEPTIDASE/ENDOPEPTIDASE AMPH"/>
    <property type="match status" value="1"/>
</dbReference>
<protein>
    <submittedName>
        <fullName evidence="5">Penicillin-binding protein</fullName>
    </submittedName>
</protein>
<organism evidence="5 6">
    <name type="scientific">Amylocarpus encephaloides</name>
    <dbReference type="NCBI Taxonomy" id="45428"/>
    <lineage>
        <taxon>Eukaryota</taxon>
        <taxon>Fungi</taxon>
        <taxon>Dikarya</taxon>
        <taxon>Ascomycota</taxon>
        <taxon>Pezizomycotina</taxon>
        <taxon>Leotiomycetes</taxon>
        <taxon>Helotiales</taxon>
        <taxon>Helotiales incertae sedis</taxon>
        <taxon>Amylocarpus</taxon>
    </lineage>
</organism>
<evidence type="ECO:0000256" key="2">
    <source>
        <dbReference type="SAM" id="MobiDB-lite"/>
    </source>
</evidence>
<dbReference type="PANTHER" id="PTHR46825:SF9">
    <property type="entry name" value="BETA-LACTAMASE-RELATED DOMAIN-CONTAINING PROTEIN"/>
    <property type="match status" value="1"/>
</dbReference>
<evidence type="ECO:0000256" key="3">
    <source>
        <dbReference type="SAM" id="SignalP"/>
    </source>
</evidence>